<keyword evidence="2" id="KW-1185">Reference proteome</keyword>
<evidence type="ECO:0000313" key="1">
    <source>
        <dbReference type="EMBL" id="UAW07670.1"/>
    </source>
</evidence>
<reference evidence="1 2" key="1">
    <citation type="submission" date="2021-08" db="EMBL/GenBank/DDBJ databases">
        <authorList>
            <person name="Mutusamy P."/>
            <person name="Jaya Jothi S."/>
            <person name="Su Yin L."/>
            <person name="Loke S."/>
            <person name="Petersen B."/>
            <person name="Sicheritz-Ponten T."/>
            <person name="Clokie M."/>
            <person name="Millard A."/>
            <person name="Rajandas H."/>
            <person name="Parimannan S."/>
        </authorList>
    </citation>
    <scope>NUCLEOTIDE SEQUENCE [LARGE SCALE GENOMIC DNA]</scope>
</reference>
<name>A0AAE8XGH5_9CAUD</name>
<evidence type="ECO:0008006" key="3">
    <source>
        <dbReference type="Google" id="ProtNLM"/>
    </source>
</evidence>
<gene>
    <name evidence="1" type="ORF">JKMMMIAP_00040</name>
</gene>
<accession>A0AAE8XGH5</accession>
<protein>
    <recommendedName>
        <fullName evidence="3">Sushi domain-containing protein</fullName>
    </recommendedName>
</protein>
<dbReference type="Proteomes" id="UP000827505">
    <property type="component" value="Segment"/>
</dbReference>
<dbReference type="EMBL" id="MZ923531">
    <property type="protein sequence ID" value="UAW07670.1"/>
    <property type="molecule type" value="Genomic_DNA"/>
</dbReference>
<sequence length="57" mass="6454">MITEGSIIEYRCEHGYNLQGKVSQVYTSVTGKRCVELTSGVRIGLHECRLLNKPRTE</sequence>
<proteinExistence type="predicted"/>
<evidence type="ECO:0000313" key="2">
    <source>
        <dbReference type="Proteomes" id="UP000827505"/>
    </source>
</evidence>
<organism evidence="1 2">
    <name type="scientific">Salmonella phage PRF-SP1</name>
    <dbReference type="NCBI Taxonomy" id="2873462"/>
    <lineage>
        <taxon>Viruses</taxon>
        <taxon>Duplodnaviria</taxon>
        <taxon>Heunggongvirae</taxon>
        <taxon>Uroviricota</taxon>
        <taxon>Caudoviricetes</taxon>
        <taxon>Autographivirales</taxon>
        <taxon>Autotranscriptaviridae</taxon>
        <taxon>Studiervirinae</taxon>
        <taxon>Kayfunavirus</taxon>
        <taxon>Kayfunavirus PRFSP1</taxon>
    </lineage>
</organism>